<accession>A0A0A9CGH8</accession>
<reference evidence="1" key="1">
    <citation type="submission" date="2014-09" db="EMBL/GenBank/DDBJ databases">
        <authorList>
            <person name="Magalhaes I.L.F."/>
            <person name="Oliveira U."/>
            <person name="Santos F.R."/>
            <person name="Vidigal T.H.D.A."/>
            <person name="Brescovit A.D."/>
            <person name="Santos A.J."/>
        </authorList>
    </citation>
    <scope>NUCLEOTIDE SEQUENCE</scope>
    <source>
        <tissue evidence="1">Shoot tissue taken approximately 20 cm above the soil surface</tissue>
    </source>
</reference>
<protein>
    <submittedName>
        <fullName evidence="1">Uncharacterized protein</fullName>
    </submittedName>
</protein>
<organism evidence="1">
    <name type="scientific">Arundo donax</name>
    <name type="common">Giant reed</name>
    <name type="synonym">Donax arundinaceus</name>
    <dbReference type="NCBI Taxonomy" id="35708"/>
    <lineage>
        <taxon>Eukaryota</taxon>
        <taxon>Viridiplantae</taxon>
        <taxon>Streptophyta</taxon>
        <taxon>Embryophyta</taxon>
        <taxon>Tracheophyta</taxon>
        <taxon>Spermatophyta</taxon>
        <taxon>Magnoliopsida</taxon>
        <taxon>Liliopsida</taxon>
        <taxon>Poales</taxon>
        <taxon>Poaceae</taxon>
        <taxon>PACMAD clade</taxon>
        <taxon>Arundinoideae</taxon>
        <taxon>Arundineae</taxon>
        <taxon>Arundo</taxon>
    </lineage>
</organism>
<evidence type="ECO:0000313" key="1">
    <source>
        <dbReference type="EMBL" id="JAD73558.1"/>
    </source>
</evidence>
<dbReference type="EMBL" id="GBRH01224337">
    <property type="protein sequence ID" value="JAD73558.1"/>
    <property type="molecule type" value="Transcribed_RNA"/>
</dbReference>
<name>A0A0A9CGH8_ARUDO</name>
<proteinExistence type="predicted"/>
<sequence>MQQDCSRSS</sequence>
<reference evidence="1" key="2">
    <citation type="journal article" date="2015" name="Data Brief">
        <title>Shoot transcriptome of the giant reed, Arundo donax.</title>
        <authorList>
            <person name="Barrero R.A."/>
            <person name="Guerrero F.D."/>
            <person name="Moolhuijzen P."/>
            <person name="Goolsby J.A."/>
            <person name="Tidwell J."/>
            <person name="Bellgard S.E."/>
            <person name="Bellgard M.I."/>
        </authorList>
    </citation>
    <scope>NUCLEOTIDE SEQUENCE</scope>
    <source>
        <tissue evidence="1">Shoot tissue taken approximately 20 cm above the soil surface</tissue>
    </source>
</reference>